<dbReference type="SUPFAM" id="SSF55103">
    <property type="entry name" value="FAD-linked oxidases, C-terminal domain"/>
    <property type="match status" value="1"/>
</dbReference>
<feature type="domain" description="FAD-binding PCMH-type" evidence="3">
    <location>
        <begin position="31"/>
        <end position="210"/>
    </location>
</feature>
<dbReference type="OrthoDB" id="9767256at2"/>
<dbReference type="Gene3D" id="1.10.45.10">
    <property type="entry name" value="Vanillyl-alcohol Oxidase, Chain A, domain 4"/>
    <property type="match status" value="1"/>
</dbReference>
<dbReference type="InterPro" id="IPR006094">
    <property type="entry name" value="Oxid_FAD_bind_N"/>
</dbReference>
<evidence type="ECO:0000313" key="5">
    <source>
        <dbReference type="Proteomes" id="UP000318453"/>
    </source>
</evidence>
<evidence type="ECO:0000259" key="3">
    <source>
        <dbReference type="PROSITE" id="PS51387"/>
    </source>
</evidence>
<dbReference type="RefSeq" id="WP_146294183.1">
    <property type="nucleotide sequence ID" value="NZ_CP042326.1"/>
</dbReference>
<dbReference type="InterPro" id="IPR016171">
    <property type="entry name" value="Vanillyl_alc_oxidase_C-sub2"/>
</dbReference>
<dbReference type="PROSITE" id="PS51387">
    <property type="entry name" value="FAD_PCMH"/>
    <property type="match status" value="1"/>
</dbReference>
<dbReference type="SUPFAM" id="SSF56176">
    <property type="entry name" value="FAD-binding/transporter-associated domain-like"/>
    <property type="match status" value="1"/>
</dbReference>
<evidence type="ECO:0000313" key="4">
    <source>
        <dbReference type="EMBL" id="QDZ38572.1"/>
    </source>
</evidence>
<dbReference type="EMBL" id="CP042326">
    <property type="protein sequence ID" value="QDZ38572.1"/>
    <property type="molecule type" value="Genomic_DNA"/>
</dbReference>
<dbReference type="PANTHER" id="PTHR11748">
    <property type="entry name" value="D-LACTATE DEHYDROGENASE"/>
    <property type="match status" value="1"/>
</dbReference>
<dbReference type="InterPro" id="IPR016166">
    <property type="entry name" value="FAD-bd_PCMH"/>
</dbReference>
<protein>
    <submittedName>
        <fullName evidence="4">FAD-binding oxidoreductase</fullName>
    </submittedName>
</protein>
<dbReference type="AlphaFoldDB" id="A0A5B8NHA3"/>
<dbReference type="PANTHER" id="PTHR11748:SF103">
    <property type="entry name" value="GLYCOLATE OXIDASE SUBUNIT GLCE"/>
    <property type="match status" value="1"/>
</dbReference>
<dbReference type="GO" id="GO:0003824">
    <property type="term" value="F:catalytic activity"/>
    <property type="evidence" value="ECO:0007669"/>
    <property type="project" value="InterPro"/>
</dbReference>
<keyword evidence="2" id="KW-0274">FAD</keyword>
<keyword evidence="5" id="KW-1185">Reference proteome</keyword>
<proteinExistence type="predicted"/>
<name>A0A5B8NHA3_9CHRO</name>
<reference evidence="4" key="1">
    <citation type="submission" date="2019-08" db="EMBL/GenBank/DDBJ databases">
        <title>Carotenoids and Carotenoid Binding Proteins in the Halophilic Cyanobacterium Euhalothece sp. ZM00.</title>
        <authorList>
            <person name="Cho S.M."/>
            <person name="Song J.Y."/>
            <person name="Park Y.-I."/>
        </authorList>
    </citation>
    <scope>NUCLEOTIDE SEQUENCE [LARGE SCALE GENOMIC DNA]</scope>
    <source>
        <strain evidence="4">Z-M001</strain>
    </source>
</reference>
<keyword evidence="1" id="KW-0285">Flavoprotein</keyword>
<evidence type="ECO:0000256" key="1">
    <source>
        <dbReference type="ARBA" id="ARBA00022630"/>
    </source>
</evidence>
<dbReference type="InterPro" id="IPR016164">
    <property type="entry name" value="FAD-linked_Oxase-like_C"/>
</dbReference>
<organism evidence="4 5">
    <name type="scientific">Euhalothece natronophila Z-M001</name>
    <dbReference type="NCBI Taxonomy" id="522448"/>
    <lineage>
        <taxon>Bacteria</taxon>
        <taxon>Bacillati</taxon>
        <taxon>Cyanobacteriota</taxon>
        <taxon>Cyanophyceae</taxon>
        <taxon>Oscillatoriophycideae</taxon>
        <taxon>Chroococcales</taxon>
        <taxon>Halothecacae</taxon>
        <taxon>Halothece cluster</taxon>
        <taxon>Euhalothece</taxon>
    </lineage>
</organism>
<accession>A0A5B8NHA3</accession>
<dbReference type="Pfam" id="PF01565">
    <property type="entry name" value="FAD_binding_4"/>
    <property type="match status" value="1"/>
</dbReference>
<dbReference type="InterPro" id="IPR016169">
    <property type="entry name" value="FAD-bd_PCMH_sub2"/>
</dbReference>
<dbReference type="Proteomes" id="UP000318453">
    <property type="component" value="Chromosome"/>
</dbReference>
<dbReference type="InterPro" id="IPR036318">
    <property type="entry name" value="FAD-bd_PCMH-like_sf"/>
</dbReference>
<gene>
    <name evidence="4" type="ORF">FRE64_00590</name>
</gene>
<dbReference type="Gene3D" id="3.30.465.10">
    <property type="match status" value="1"/>
</dbReference>
<dbReference type="KEGG" id="enn:FRE64_00590"/>
<sequence>MDQDSSSVAQQLDALITSHNISYHSQWQPSPQLPKKPLVIPQSTATLAKVVAICHENNWSIVPCGNASKATWGGLPSKVDLYLSTRHLNQIIDHAVGDLTVTLQAGVTLQQLQEKLASANQFLPLDPAYPETATLGGIVATADAGSWRERYGGVRDLLIGISFVRADGEIAKAGGRVVKNVAGYDLMKLFTGSYGTLGIITQLTFRTYPLPPTSATLVLSGDRANIISAAQTLRNATLTPTRADLVSPSVIEKLQLGKGLGLIIQFETIIESIEEQIKQLSVMADSLNLTITRFTNNNEKTLWNQLKESTLIPSSDSAITCKCGLLPTKVADFFQNLPPDSYAIIHNKSGLGKLVLNSIDSLSDLQKLRSYCEENRGFLTVLESPLTIKEQIEPWGYSGNALTMMKKIKQQFDPNQQFNPNRFVGGI</sequence>
<evidence type="ECO:0000256" key="2">
    <source>
        <dbReference type="ARBA" id="ARBA00022827"/>
    </source>
</evidence>
<dbReference type="GO" id="GO:0071949">
    <property type="term" value="F:FAD binding"/>
    <property type="evidence" value="ECO:0007669"/>
    <property type="project" value="InterPro"/>
</dbReference>